<dbReference type="Pfam" id="PF00098">
    <property type="entry name" value="zf-CCHC"/>
    <property type="match status" value="1"/>
</dbReference>
<dbReference type="PROSITE" id="PS50158">
    <property type="entry name" value="ZF_CCHC"/>
    <property type="match status" value="1"/>
</dbReference>
<dbReference type="Proteomes" id="UP000541444">
    <property type="component" value="Unassembled WGS sequence"/>
</dbReference>
<reference evidence="6 7" key="1">
    <citation type="journal article" date="2020" name="IScience">
        <title>Genome Sequencing of the Endangered Kingdonia uniflora (Circaeasteraceae, Ranunculales) Reveals Potential Mechanisms of Evolutionary Specialization.</title>
        <authorList>
            <person name="Sun Y."/>
            <person name="Deng T."/>
            <person name="Zhang A."/>
            <person name="Moore M.J."/>
            <person name="Landis J.B."/>
            <person name="Lin N."/>
            <person name="Zhang H."/>
            <person name="Zhang X."/>
            <person name="Huang J."/>
            <person name="Zhang X."/>
            <person name="Sun H."/>
            <person name="Wang H."/>
        </authorList>
    </citation>
    <scope>NUCLEOTIDE SEQUENCE [LARGE SCALE GENOMIC DNA]</scope>
    <source>
        <strain evidence="6">TB1705</strain>
        <tissue evidence="6">Leaf</tissue>
    </source>
</reference>
<dbReference type="InterPro" id="IPR036875">
    <property type="entry name" value="Znf_CCHC_sf"/>
</dbReference>
<evidence type="ECO:0000256" key="1">
    <source>
        <dbReference type="ARBA" id="ARBA00022741"/>
    </source>
</evidence>
<evidence type="ECO:0000256" key="4">
    <source>
        <dbReference type="SAM" id="MobiDB-lite"/>
    </source>
</evidence>
<dbReference type="PANTHER" id="PTHR27005">
    <property type="entry name" value="WALL-ASSOCIATED RECEPTOR KINASE-LIKE 21"/>
    <property type="match status" value="1"/>
</dbReference>
<dbReference type="GO" id="GO:0007166">
    <property type="term" value="P:cell surface receptor signaling pathway"/>
    <property type="evidence" value="ECO:0007669"/>
    <property type="project" value="InterPro"/>
</dbReference>
<organism evidence="6 7">
    <name type="scientific">Kingdonia uniflora</name>
    <dbReference type="NCBI Taxonomy" id="39325"/>
    <lineage>
        <taxon>Eukaryota</taxon>
        <taxon>Viridiplantae</taxon>
        <taxon>Streptophyta</taxon>
        <taxon>Embryophyta</taxon>
        <taxon>Tracheophyta</taxon>
        <taxon>Spermatophyta</taxon>
        <taxon>Magnoliopsida</taxon>
        <taxon>Ranunculales</taxon>
        <taxon>Circaeasteraceae</taxon>
        <taxon>Kingdonia</taxon>
    </lineage>
</organism>
<keyword evidence="1" id="KW-0547">Nucleotide-binding</keyword>
<evidence type="ECO:0000259" key="5">
    <source>
        <dbReference type="PROSITE" id="PS50158"/>
    </source>
</evidence>
<proteinExistence type="predicted"/>
<dbReference type="GO" id="GO:0005524">
    <property type="term" value="F:ATP binding"/>
    <property type="evidence" value="ECO:0007669"/>
    <property type="project" value="UniProtKB-KW"/>
</dbReference>
<evidence type="ECO:0000313" key="7">
    <source>
        <dbReference type="Proteomes" id="UP000541444"/>
    </source>
</evidence>
<dbReference type="SUPFAM" id="SSF57756">
    <property type="entry name" value="Retrovirus zinc finger-like domains"/>
    <property type="match status" value="1"/>
</dbReference>
<feature type="region of interest" description="Disordered" evidence="4">
    <location>
        <begin position="31"/>
        <end position="53"/>
    </location>
</feature>
<dbReference type="OrthoDB" id="1751483at2759"/>
<protein>
    <recommendedName>
        <fullName evidence="5">CCHC-type domain-containing protein</fullName>
    </recommendedName>
</protein>
<dbReference type="GO" id="GO:0004674">
    <property type="term" value="F:protein serine/threonine kinase activity"/>
    <property type="evidence" value="ECO:0007669"/>
    <property type="project" value="TreeGrafter"/>
</dbReference>
<dbReference type="InterPro" id="IPR045274">
    <property type="entry name" value="WAK-like"/>
</dbReference>
<gene>
    <name evidence="6" type="ORF">GIB67_003000</name>
</gene>
<evidence type="ECO:0000256" key="2">
    <source>
        <dbReference type="ARBA" id="ARBA00022840"/>
    </source>
</evidence>
<dbReference type="SMART" id="SM00343">
    <property type="entry name" value="ZnF_C2HC"/>
    <property type="match status" value="1"/>
</dbReference>
<keyword evidence="3" id="KW-0862">Zinc</keyword>
<keyword evidence="3" id="KW-0479">Metal-binding</keyword>
<evidence type="ECO:0000256" key="3">
    <source>
        <dbReference type="PROSITE-ProRule" id="PRU00047"/>
    </source>
</evidence>
<dbReference type="PANTHER" id="PTHR27005:SF283">
    <property type="entry name" value="OS02G0633066 PROTEIN"/>
    <property type="match status" value="1"/>
</dbReference>
<comment type="caution">
    <text evidence="6">The sequence shown here is derived from an EMBL/GenBank/DDBJ whole genome shotgun (WGS) entry which is preliminary data.</text>
</comment>
<dbReference type="GO" id="GO:0008270">
    <property type="term" value="F:zinc ion binding"/>
    <property type="evidence" value="ECO:0007669"/>
    <property type="project" value="UniProtKB-KW"/>
</dbReference>
<accession>A0A7J7LYI6</accession>
<feature type="domain" description="CCHC-type" evidence="5">
    <location>
        <begin position="17"/>
        <end position="31"/>
    </location>
</feature>
<dbReference type="GO" id="GO:0005886">
    <property type="term" value="C:plasma membrane"/>
    <property type="evidence" value="ECO:0007669"/>
    <property type="project" value="TreeGrafter"/>
</dbReference>
<dbReference type="InterPro" id="IPR001878">
    <property type="entry name" value="Znf_CCHC"/>
</dbReference>
<dbReference type="AlphaFoldDB" id="A0A7J7LYI6"/>
<sequence>MVVSGKKSFNRFKKESCWSCGQSGHYRSDCKVGKGNGASSERGSESDTNKLATVTSNDRDEALLVVAVDGSGHDGGWVFDSAATTHVPYSITVKKFTKEWSVFFLLKTQISSHGGGTESSKILTPEELEHTTNNYEEDRILGRRGYGSVSFLFYAQTKERGELTPSLLFPLTLDFGSIISNPLSIVVAGNSERVIESEIVIVLVKGRIIALLFLSIQSSGKYNYFRASMECFFLLKTQISSHGGGTESSKILTPEELEHTTNNYEEDRILGRRGYGSVSFLFLCAN</sequence>
<keyword evidence="7" id="KW-1185">Reference proteome</keyword>
<dbReference type="EMBL" id="JACGCM010001883">
    <property type="protein sequence ID" value="KAF6147669.1"/>
    <property type="molecule type" value="Genomic_DNA"/>
</dbReference>
<evidence type="ECO:0000313" key="6">
    <source>
        <dbReference type="EMBL" id="KAF6147669.1"/>
    </source>
</evidence>
<keyword evidence="2" id="KW-0067">ATP-binding</keyword>
<name>A0A7J7LYI6_9MAGN</name>
<keyword evidence="3" id="KW-0863">Zinc-finger</keyword>
<dbReference type="GO" id="GO:0003676">
    <property type="term" value="F:nucleic acid binding"/>
    <property type="evidence" value="ECO:0007669"/>
    <property type="project" value="InterPro"/>
</dbReference>